<reference evidence="2" key="1">
    <citation type="submission" date="2023-10" db="EMBL/GenBank/DDBJ databases">
        <authorList>
            <person name="Chen Y."/>
            <person name="Shah S."/>
            <person name="Dougan E. K."/>
            <person name="Thang M."/>
            <person name="Chan C."/>
        </authorList>
    </citation>
    <scope>NUCLEOTIDE SEQUENCE [LARGE SCALE GENOMIC DNA]</scope>
</reference>
<feature type="compositionally biased region" description="Basic and acidic residues" evidence="1">
    <location>
        <begin position="87"/>
        <end position="102"/>
    </location>
</feature>
<keyword evidence="3" id="KW-1185">Reference proteome</keyword>
<name>A0ABN9URM7_9DINO</name>
<feature type="compositionally biased region" description="Low complexity" evidence="1">
    <location>
        <begin position="24"/>
        <end position="45"/>
    </location>
</feature>
<sequence>MSEEETEAALVGAELPRSDIRESGSCAAGSGAAAPDGTAPAAVDVAAKKGGNEDGPDQDRPLDWPIFQRRLLSEDGATIEPTGARPLADRARGRPEQTRDRSAGAARAASGRAAESKSPVAASPSASPPIDDLGAAEGCSRDEESSAINAGGQPQRSRETIGRGLSWSQRGTACPGAGRRRSGPAVELRRGGTPDPQAENRRLHMPAKRRIDNWQRGHIRNLRVRSTVEPDMTKGQCAQLLLGVCDSFGSATIAATLMNRVAVAHFHRHREGTGRIPDLMDHARKVKSIPRQGPAVTPSFAMPLLRPVTVLLPSAKSATSCALIRCDDDINLSHLPRRECNVSSLSEVHIVWPHASTVLAALNEVASKPADVAKDRLLQVLGMGPDDTAVMDCSAERKPGLEDFEHAMYAAIFARLEADDEAKEAEVVRLLDAGAALVVDLFERAARPGASQPETDRCKFWWTMLMSVTEDASKLIPSRHLEGLVSDWERSLPRLRAAFLAMADQRLKEFDAKQLAGAAALEDVDDKEKKRIDDRKKLIGVLGVSPNGILCLALTSLLKQLSSRLCSSLHAPLRARIVLLLEQISMDHKAIANNQKLRSQEWTKVEDLDAEADAGFPEPPPVVEQVAEAAAPAAEAAARASAVCARTVSFRLVAFGGRGGLTTAPLARGNRRRAARVGQRALGPRGWRR</sequence>
<evidence type="ECO:0000313" key="2">
    <source>
        <dbReference type="EMBL" id="CAK0861855.1"/>
    </source>
</evidence>
<feature type="compositionally biased region" description="Polar residues" evidence="1">
    <location>
        <begin position="146"/>
        <end position="155"/>
    </location>
</feature>
<proteinExistence type="predicted"/>
<dbReference type="EMBL" id="CAUYUJ010016101">
    <property type="protein sequence ID" value="CAK0861855.1"/>
    <property type="molecule type" value="Genomic_DNA"/>
</dbReference>
<accession>A0ABN9URM7</accession>
<feature type="compositionally biased region" description="Basic and acidic residues" evidence="1">
    <location>
        <begin position="187"/>
        <end position="200"/>
    </location>
</feature>
<feature type="non-terminal residue" evidence="2">
    <location>
        <position position="689"/>
    </location>
</feature>
<protein>
    <submittedName>
        <fullName evidence="2">Uncharacterized protein</fullName>
    </submittedName>
</protein>
<feature type="region of interest" description="Disordered" evidence="1">
    <location>
        <begin position="1"/>
        <end position="200"/>
    </location>
</feature>
<evidence type="ECO:0000256" key="1">
    <source>
        <dbReference type="SAM" id="MobiDB-lite"/>
    </source>
</evidence>
<feature type="compositionally biased region" description="Basic and acidic residues" evidence="1">
    <location>
        <begin position="46"/>
        <end position="62"/>
    </location>
</feature>
<feature type="compositionally biased region" description="Low complexity" evidence="1">
    <location>
        <begin position="103"/>
        <end position="129"/>
    </location>
</feature>
<comment type="caution">
    <text evidence="2">The sequence shown here is derived from an EMBL/GenBank/DDBJ whole genome shotgun (WGS) entry which is preliminary data.</text>
</comment>
<organism evidence="2 3">
    <name type="scientific">Prorocentrum cordatum</name>
    <dbReference type="NCBI Taxonomy" id="2364126"/>
    <lineage>
        <taxon>Eukaryota</taxon>
        <taxon>Sar</taxon>
        <taxon>Alveolata</taxon>
        <taxon>Dinophyceae</taxon>
        <taxon>Prorocentrales</taxon>
        <taxon>Prorocentraceae</taxon>
        <taxon>Prorocentrum</taxon>
    </lineage>
</organism>
<evidence type="ECO:0000313" key="3">
    <source>
        <dbReference type="Proteomes" id="UP001189429"/>
    </source>
</evidence>
<gene>
    <name evidence="2" type="ORF">PCOR1329_LOCUS50410</name>
</gene>
<dbReference type="Proteomes" id="UP001189429">
    <property type="component" value="Unassembled WGS sequence"/>
</dbReference>